<gene>
    <name evidence="14" type="primary">yidC</name>
    <name evidence="14" type="ORF">GH810_09150</name>
</gene>
<evidence type="ECO:0000256" key="9">
    <source>
        <dbReference type="RuleBase" id="RU003945"/>
    </source>
</evidence>
<evidence type="ECO:0000256" key="4">
    <source>
        <dbReference type="ARBA" id="ARBA00022692"/>
    </source>
</evidence>
<dbReference type="InterPro" id="IPR001708">
    <property type="entry name" value="YidC/ALB3/OXA1/COX18"/>
</dbReference>
<dbReference type="Pfam" id="PF02096">
    <property type="entry name" value="60KD_IMP"/>
    <property type="match status" value="1"/>
</dbReference>
<keyword evidence="2" id="KW-0813">Transport</keyword>
<dbReference type="PANTHER" id="PTHR12428:SF65">
    <property type="entry name" value="CYTOCHROME C OXIDASE ASSEMBLY PROTEIN COX18, MITOCHONDRIAL"/>
    <property type="match status" value="1"/>
</dbReference>
<comment type="similarity">
    <text evidence="9">Belongs to the OXA1/ALB3/YidC family.</text>
</comment>
<evidence type="ECO:0000256" key="8">
    <source>
        <dbReference type="ARBA" id="ARBA00023186"/>
    </source>
</evidence>
<evidence type="ECO:0000259" key="13">
    <source>
        <dbReference type="Pfam" id="PF02096"/>
    </source>
</evidence>
<comment type="caution">
    <text evidence="14">The sequence shown here is derived from an EMBL/GenBank/DDBJ whole genome shotgun (WGS) entry which is preliminary data.</text>
</comment>
<evidence type="ECO:0000256" key="2">
    <source>
        <dbReference type="ARBA" id="ARBA00022448"/>
    </source>
</evidence>
<organism evidence="14 15">
    <name type="scientific">Acetobacterium paludosum</name>
    <dbReference type="NCBI Taxonomy" id="52693"/>
    <lineage>
        <taxon>Bacteria</taxon>
        <taxon>Bacillati</taxon>
        <taxon>Bacillota</taxon>
        <taxon>Clostridia</taxon>
        <taxon>Eubacteriales</taxon>
        <taxon>Eubacteriaceae</taxon>
        <taxon>Acetobacterium</taxon>
    </lineage>
</organism>
<feature type="compositionally biased region" description="Basic and acidic residues" evidence="11">
    <location>
        <begin position="252"/>
        <end position="269"/>
    </location>
</feature>
<evidence type="ECO:0000256" key="5">
    <source>
        <dbReference type="ARBA" id="ARBA00022927"/>
    </source>
</evidence>
<keyword evidence="7 12" id="KW-0472">Membrane</keyword>
<proteinExistence type="inferred from homology"/>
<evidence type="ECO:0000256" key="10">
    <source>
        <dbReference type="SAM" id="Coils"/>
    </source>
</evidence>
<accession>A0A923HTR7</accession>
<dbReference type="RefSeq" id="WP_148567957.1">
    <property type="nucleotide sequence ID" value="NZ_RXYA01000013.1"/>
</dbReference>
<keyword evidence="10" id="KW-0175">Coiled coil</keyword>
<dbReference type="EMBL" id="WJBD01000009">
    <property type="protein sequence ID" value="MBC3888473.1"/>
    <property type="molecule type" value="Genomic_DNA"/>
</dbReference>
<dbReference type="GO" id="GO:0005886">
    <property type="term" value="C:plasma membrane"/>
    <property type="evidence" value="ECO:0007669"/>
    <property type="project" value="UniProtKB-SubCell"/>
</dbReference>
<evidence type="ECO:0000256" key="1">
    <source>
        <dbReference type="ARBA" id="ARBA00004651"/>
    </source>
</evidence>
<feature type="compositionally biased region" description="Basic and acidic residues" evidence="11">
    <location>
        <begin position="290"/>
        <end position="315"/>
    </location>
</feature>
<evidence type="ECO:0000256" key="7">
    <source>
        <dbReference type="ARBA" id="ARBA00023136"/>
    </source>
</evidence>
<keyword evidence="6 12" id="KW-1133">Transmembrane helix</keyword>
<feature type="transmembrane region" description="Helical" evidence="12">
    <location>
        <begin position="177"/>
        <end position="201"/>
    </location>
</feature>
<evidence type="ECO:0000256" key="3">
    <source>
        <dbReference type="ARBA" id="ARBA00022475"/>
    </source>
</evidence>
<dbReference type="AlphaFoldDB" id="A0A923HTR7"/>
<keyword evidence="8" id="KW-0143">Chaperone</keyword>
<dbReference type="PANTHER" id="PTHR12428">
    <property type="entry name" value="OXA1"/>
    <property type="match status" value="1"/>
</dbReference>
<evidence type="ECO:0000313" key="15">
    <source>
        <dbReference type="Proteomes" id="UP000616595"/>
    </source>
</evidence>
<keyword evidence="3" id="KW-1003">Cell membrane</keyword>
<dbReference type="InterPro" id="IPR047196">
    <property type="entry name" value="YidC_ALB_C"/>
</dbReference>
<dbReference type="OrthoDB" id="9780552at2"/>
<reference evidence="14" key="1">
    <citation type="submission" date="2019-10" db="EMBL/GenBank/DDBJ databases">
        <authorList>
            <person name="Ross D.E."/>
            <person name="Gulliver D."/>
        </authorList>
    </citation>
    <scope>NUCLEOTIDE SEQUENCE</scope>
    <source>
        <strain evidence="14">DER-2019</strain>
    </source>
</reference>
<reference evidence="14" key="2">
    <citation type="submission" date="2020-10" db="EMBL/GenBank/DDBJ databases">
        <title>Comparative genomics of the Acetobacterium genus.</title>
        <authorList>
            <person name="Marshall C."/>
            <person name="May H."/>
            <person name="Norman S."/>
        </authorList>
    </citation>
    <scope>NUCLEOTIDE SEQUENCE</scope>
    <source>
        <strain evidence="14">DER-2019</strain>
    </source>
</reference>
<feature type="transmembrane region" description="Helical" evidence="12">
    <location>
        <begin position="88"/>
        <end position="108"/>
    </location>
</feature>
<sequence>MDFLYNIFGWVLFQIFEIVHNYGWAIIIFTILTKICLLPLNIKQTKSMKDMQRLQPELQKLQKKFKNNKEKLNEETLKLYKTFKVNPAGGCLPLLIQFPILIGLYGTLKSPDLWVFHGTIGTFDMSFLWMTSLSNTDPYYILPVLAALFTFITQKFTMASSTANPDDPNAKTQKIMLYVMPIMIGYMAINMPAGVALYWVVQNMFTFVQQFAMMRMPEPDYSIEEAERRVREAEQERKAEIAAKRAANNPYDQKKDKKKSNPDDEDKKPLTRPASGKKIQQKQVQQRKKPTAEIPKRDEAQEEAYQKAKERYNNK</sequence>
<dbReference type="Proteomes" id="UP000616595">
    <property type="component" value="Unassembled WGS sequence"/>
</dbReference>
<keyword evidence="15" id="KW-1185">Reference proteome</keyword>
<dbReference type="CDD" id="cd20070">
    <property type="entry name" value="5TM_YidC_Alb3"/>
    <property type="match status" value="1"/>
</dbReference>
<evidence type="ECO:0000313" key="14">
    <source>
        <dbReference type="EMBL" id="MBC3888473.1"/>
    </source>
</evidence>
<dbReference type="GO" id="GO:0015031">
    <property type="term" value="P:protein transport"/>
    <property type="evidence" value="ECO:0007669"/>
    <property type="project" value="UniProtKB-KW"/>
</dbReference>
<dbReference type="GO" id="GO:0051205">
    <property type="term" value="P:protein insertion into membrane"/>
    <property type="evidence" value="ECO:0007669"/>
    <property type="project" value="TreeGrafter"/>
</dbReference>
<comment type="subcellular location">
    <subcellularLocation>
        <location evidence="1">Cell membrane</location>
        <topology evidence="1">Multi-pass membrane protein</topology>
    </subcellularLocation>
    <subcellularLocation>
        <location evidence="9">Membrane</location>
        <topology evidence="9">Multi-pass membrane protein</topology>
    </subcellularLocation>
</comment>
<dbReference type="GO" id="GO:0032977">
    <property type="term" value="F:membrane insertase activity"/>
    <property type="evidence" value="ECO:0007669"/>
    <property type="project" value="InterPro"/>
</dbReference>
<feature type="coiled-coil region" evidence="10">
    <location>
        <begin position="51"/>
        <end position="78"/>
    </location>
</feature>
<feature type="region of interest" description="Disordered" evidence="11">
    <location>
        <begin position="226"/>
        <end position="315"/>
    </location>
</feature>
<name>A0A923HTR7_9FIRM</name>
<feature type="transmembrane region" description="Helical" evidence="12">
    <location>
        <begin position="22"/>
        <end position="42"/>
    </location>
</feature>
<evidence type="ECO:0000256" key="6">
    <source>
        <dbReference type="ARBA" id="ARBA00022989"/>
    </source>
</evidence>
<keyword evidence="5" id="KW-0653">Protein transport</keyword>
<feature type="domain" description="Membrane insertase YidC/Oxa/ALB C-terminal" evidence="13">
    <location>
        <begin position="22"/>
        <end position="215"/>
    </location>
</feature>
<keyword evidence="4 9" id="KW-0812">Transmembrane</keyword>
<dbReference type="NCBIfam" id="TIGR03592">
    <property type="entry name" value="yidC_oxa1_cterm"/>
    <property type="match status" value="1"/>
</dbReference>
<evidence type="ECO:0000256" key="11">
    <source>
        <dbReference type="SAM" id="MobiDB-lite"/>
    </source>
</evidence>
<protein>
    <submittedName>
        <fullName evidence="14">Membrane protein insertase YidC</fullName>
    </submittedName>
</protein>
<feature type="compositionally biased region" description="Basic and acidic residues" evidence="11">
    <location>
        <begin position="226"/>
        <end position="243"/>
    </location>
</feature>
<evidence type="ECO:0000256" key="12">
    <source>
        <dbReference type="SAM" id="Phobius"/>
    </source>
</evidence>
<dbReference type="InterPro" id="IPR028055">
    <property type="entry name" value="YidC/Oxa/ALB_C"/>
</dbReference>